<dbReference type="AlphaFoldDB" id="A0A6S6U9B1"/>
<accession>A0A6S6U9B1</accession>
<organism evidence="1">
    <name type="scientific">uncultured Sulfurovum sp</name>
    <dbReference type="NCBI Taxonomy" id="269237"/>
    <lineage>
        <taxon>Bacteria</taxon>
        <taxon>Pseudomonadati</taxon>
        <taxon>Campylobacterota</taxon>
        <taxon>Epsilonproteobacteria</taxon>
        <taxon>Campylobacterales</taxon>
        <taxon>Sulfurovaceae</taxon>
        <taxon>Sulfurovum</taxon>
        <taxon>environmental samples</taxon>
    </lineage>
</organism>
<reference evidence="1" key="1">
    <citation type="submission" date="2020-01" db="EMBL/GenBank/DDBJ databases">
        <authorList>
            <person name="Meier V. D."/>
            <person name="Meier V D."/>
        </authorList>
    </citation>
    <scope>NUCLEOTIDE SEQUENCE</scope>
    <source>
        <strain evidence="1">HLG_WM_MAG_03</strain>
    </source>
</reference>
<sequence>MEKIDASKCMMVIVEHMTKLDMPESIGGLVKYKRKKFGRSTMTYYVPKEEN</sequence>
<dbReference type="EMBL" id="CACVAR010000374">
    <property type="protein sequence ID" value="CAA6824668.1"/>
    <property type="molecule type" value="Genomic_DNA"/>
</dbReference>
<proteinExistence type="predicted"/>
<name>A0A6S6U9B1_9BACT</name>
<protein>
    <submittedName>
        <fullName evidence="1">Uncharacterized protein</fullName>
    </submittedName>
</protein>
<evidence type="ECO:0000313" key="1">
    <source>
        <dbReference type="EMBL" id="CAA6824668.1"/>
    </source>
</evidence>
<gene>
    <name evidence="1" type="ORF">HELGO_WM60442</name>
</gene>